<accession>A0ABS1JEB4</accession>
<sequence>MNRNNNNPVSVILFVFSIMAFLILVLAGGPIPYFGRTAVLVMLGAPLIGLILAFRGEKGPTRWIALFGNLIALAAFSLLQFMTTFLPDQF</sequence>
<evidence type="ECO:0000256" key="1">
    <source>
        <dbReference type="SAM" id="Phobius"/>
    </source>
</evidence>
<feature type="transmembrane region" description="Helical" evidence="1">
    <location>
        <begin position="7"/>
        <end position="27"/>
    </location>
</feature>
<feature type="transmembrane region" description="Helical" evidence="1">
    <location>
        <begin position="66"/>
        <end position="86"/>
    </location>
</feature>
<keyword evidence="1" id="KW-1133">Transmembrane helix</keyword>
<organism evidence="2 3">
    <name type="scientific">Tumebacillus amylolyticus</name>
    <dbReference type="NCBI Taxonomy" id="2801339"/>
    <lineage>
        <taxon>Bacteria</taxon>
        <taxon>Bacillati</taxon>
        <taxon>Bacillota</taxon>
        <taxon>Bacilli</taxon>
        <taxon>Bacillales</taxon>
        <taxon>Alicyclobacillaceae</taxon>
        <taxon>Tumebacillus</taxon>
    </lineage>
</organism>
<reference evidence="2 3" key="1">
    <citation type="submission" date="2021-01" db="EMBL/GenBank/DDBJ databases">
        <title>Tumebacillus sp. strain ITR2 16S ribosomal RNA gene Genome sequencing and assembly.</title>
        <authorList>
            <person name="Kang M."/>
        </authorList>
    </citation>
    <scope>NUCLEOTIDE SEQUENCE [LARGE SCALE GENOMIC DNA]</scope>
    <source>
        <strain evidence="2 3">ITR2</strain>
    </source>
</reference>
<dbReference type="Proteomes" id="UP000602284">
    <property type="component" value="Unassembled WGS sequence"/>
</dbReference>
<feature type="transmembrane region" description="Helical" evidence="1">
    <location>
        <begin position="33"/>
        <end position="54"/>
    </location>
</feature>
<proteinExistence type="predicted"/>
<protein>
    <submittedName>
        <fullName evidence="2">Uncharacterized protein</fullName>
    </submittedName>
</protein>
<dbReference type="RefSeq" id="WP_201637509.1">
    <property type="nucleotide sequence ID" value="NZ_JAEQNB010000006.1"/>
</dbReference>
<gene>
    <name evidence="2" type="ORF">JJB07_18230</name>
</gene>
<keyword evidence="1" id="KW-0472">Membrane</keyword>
<name>A0ABS1JEB4_9BACL</name>
<dbReference type="EMBL" id="JAEQNB010000006">
    <property type="protein sequence ID" value="MBL0388545.1"/>
    <property type="molecule type" value="Genomic_DNA"/>
</dbReference>
<keyword evidence="3" id="KW-1185">Reference proteome</keyword>
<evidence type="ECO:0000313" key="2">
    <source>
        <dbReference type="EMBL" id="MBL0388545.1"/>
    </source>
</evidence>
<evidence type="ECO:0000313" key="3">
    <source>
        <dbReference type="Proteomes" id="UP000602284"/>
    </source>
</evidence>
<comment type="caution">
    <text evidence="2">The sequence shown here is derived from an EMBL/GenBank/DDBJ whole genome shotgun (WGS) entry which is preliminary data.</text>
</comment>
<keyword evidence="1" id="KW-0812">Transmembrane</keyword>